<feature type="region of interest" description="Disordered" evidence="1">
    <location>
        <begin position="130"/>
        <end position="150"/>
    </location>
</feature>
<evidence type="ECO:0000313" key="3">
    <source>
        <dbReference type="Proteomes" id="UP000663828"/>
    </source>
</evidence>
<protein>
    <submittedName>
        <fullName evidence="2">Uncharacterized protein</fullName>
    </submittedName>
</protein>
<evidence type="ECO:0000313" key="2">
    <source>
        <dbReference type="EMBL" id="CAF1589800.1"/>
    </source>
</evidence>
<dbReference type="Proteomes" id="UP000663828">
    <property type="component" value="Unassembled WGS sequence"/>
</dbReference>
<reference evidence="2" key="1">
    <citation type="submission" date="2021-02" db="EMBL/GenBank/DDBJ databases">
        <authorList>
            <person name="Nowell W R."/>
        </authorList>
    </citation>
    <scope>NUCLEOTIDE SEQUENCE</scope>
</reference>
<dbReference type="EMBL" id="CAJNOR010006235">
    <property type="protein sequence ID" value="CAF1589800.1"/>
    <property type="molecule type" value="Genomic_DNA"/>
</dbReference>
<organism evidence="2 3">
    <name type="scientific">Adineta ricciae</name>
    <name type="common">Rotifer</name>
    <dbReference type="NCBI Taxonomy" id="249248"/>
    <lineage>
        <taxon>Eukaryota</taxon>
        <taxon>Metazoa</taxon>
        <taxon>Spiralia</taxon>
        <taxon>Gnathifera</taxon>
        <taxon>Rotifera</taxon>
        <taxon>Eurotatoria</taxon>
        <taxon>Bdelloidea</taxon>
        <taxon>Adinetida</taxon>
        <taxon>Adinetidae</taxon>
        <taxon>Adineta</taxon>
    </lineage>
</organism>
<name>A0A815ZW17_ADIRI</name>
<comment type="caution">
    <text evidence="2">The sequence shown here is derived from an EMBL/GenBank/DDBJ whole genome shotgun (WGS) entry which is preliminary data.</text>
</comment>
<keyword evidence="3" id="KW-1185">Reference proteome</keyword>
<evidence type="ECO:0000256" key="1">
    <source>
        <dbReference type="SAM" id="MobiDB-lite"/>
    </source>
</evidence>
<sequence length="172" mass="20622">MSELIRQSTLNPIAEKKRKLHHGDIHDELEQISPIRLTNEKKGKKDTVDEYHSLKHHVEKQCVEIDDRNQLQSGKIDTMMVLMENQNRKQKRIMSKLDAATNTVEDVSDELKIMKQSLGELRREIEDYQRRNEDYQRRNEDYQRRNEDYQRRNEVFQGQVLMILESMKPKAD</sequence>
<dbReference type="SUPFAM" id="SSF57997">
    <property type="entry name" value="Tropomyosin"/>
    <property type="match status" value="1"/>
</dbReference>
<dbReference type="AlphaFoldDB" id="A0A815ZW17"/>
<accession>A0A815ZW17</accession>
<gene>
    <name evidence="2" type="ORF">XAT740_LOCUS46431</name>
</gene>
<proteinExistence type="predicted"/>